<dbReference type="SMART" id="SM00181">
    <property type="entry name" value="EGF"/>
    <property type="match status" value="1"/>
</dbReference>
<dbReference type="PROSITE" id="PS51352">
    <property type="entry name" value="THIOREDOXIN_2"/>
    <property type="match status" value="1"/>
</dbReference>
<dbReference type="SUPFAM" id="SSF52833">
    <property type="entry name" value="Thioredoxin-like"/>
    <property type="match status" value="1"/>
</dbReference>
<feature type="domain" description="Thioredoxin" evidence="8">
    <location>
        <begin position="290"/>
        <end position="442"/>
    </location>
</feature>
<evidence type="ECO:0000256" key="2">
    <source>
        <dbReference type="PROSITE-ProRule" id="PRU00076"/>
    </source>
</evidence>
<accession>A0A0M3ICK4</accession>
<dbReference type="SUPFAM" id="SSF48726">
    <property type="entry name" value="Immunoglobulin"/>
    <property type="match status" value="1"/>
</dbReference>
<dbReference type="InterPro" id="IPR036179">
    <property type="entry name" value="Ig-like_dom_sf"/>
</dbReference>
<evidence type="ECO:0000259" key="7">
    <source>
        <dbReference type="PROSITE" id="PS50835"/>
    </source>
</evidence>
<evidence type="ECO:0000313" key="10">
    <source>
        <dbReference type="WBParaSite" id="ALUE_0001563101-mRNA-1"/>
    </source>
</evidence>
<evidence type="ECO:0000259" key="8">
    <source>
        <dbReference type="PROSITE" id="PS51352"/>
    </source>
</evidence>
<keyword evidence="4" id="KW-0472">Membrane</keyword>
<dbReference type="SUPFAM" id="SSF57196">
    <property type="entry name" value="EGF/Laminin"/>
    <property type="match status" value="1"/>
</dbReference>
<keyword evidence="4" id="KW-1133">Transmembrane helix</keyword>
<dbReference type="PROSITE" id="PS50026">
    <property type="entry name" value="EGF_3"/>
    <property type="match status" value="1"/>
</dbReference>
<feature type="transmembrane region" description="Helical" evidence="4">
    <location>
        <begin position="187"/>
        <end position="211"/>
    </location>
</feature>
<evidence type="ECO:0000256" key="3">
    <source>
        <dbReference type="SAM" id="MobiDB-lite"/>
    </source>
</evidence>
<dbReference type="PROSITE" id="PS50835">
    <property type="entry name" value="IG_LIKE"/>
    <property type="match status" value="1"/>
</dbReference>
<feature type="domain" description="EGF-like" evidence="6">
    <location>
        <begin position="127"/>
        <end position="167"/>
    </location>
</feature>
<keyword evidence="2" id="KW-0245">EGF-like domain</keyword>
<dbReference type="InterPro" id="IPR051099">
    <property type="entry name" value="AGR/TXD"/>
</dbReference>
<dbReference type="Proteomes" id="UP000036681">
    <property type="component" value="Unplaced"/>
</dbReference>
<evidence type="ECO:0000313" key="9">
    <source>
        <dbReference type="Proteomes" id="UP000036681"/>
    </source>
</evidence>
<evidence type="ECO:0000256" key="4">
    <source>
        <dbReference type="SAM" id="Phobius"/>
    </source>
</evidence>
<dbReference type="InterPro" id="IPR013783">
    <property type="entry name" value="Ig-like_fold"/>
</dbReference>
<dbReference type="InterPro" id="IPR000742">
    <property type="entry name" value="EGF"/>
</dbReference>
<feature type="disulfide bond" evidence="2">
    <location>
        <begin position="157"/>
        <end position="166"/>
    </location>
</feature>
<dbReference type="PROSITE" id="PS00194">
    <property type="entry name" value="THIOREDOXIN_1"/>
    <property type="match status" value="1"/>
</dbReference>
<dbReference type="PANTHER" id="PTHR15337:SF11">
    <property type="entry name" value="THIOREDOXIN DOMAIN-CONTAINING PROTEIN"/>
    <property type="match status" value="1"/>
</dbReference>
<dbReference type="PROSITE" id="PS00022">
    <property type="entry name" value="EGF_1"/>
    <property type="match status" value="1"/>
</dbReference>
<dbReference type="GO" id="GO:0005783">
    <property type="term" value="C:endoplasmic reticulum"/>
    <property type="evidence" value="ECO:0007669"/>
    <property type="project" value="TreeGrafter"/>
</dbReference>
<dbReference type="InterPro" id="IPR017937">
    <property type="entry name" value="Thioredoxin_CS"/>
</dbReference>
<evidence type="ECO:0000259" key="6">
    <source>
        <dbReference type="PROSITE" id="PS50026"/>
    </source>
</evidence>
<dbReference type="Gene3D" id="2.10.25.10">
    <property type="entry name" value="Laminin"/>
    <property type="match status" value="1"/>
</dbReference>
<dbReference type="PROSITE" id="PS01186">
    <property type="entry name" value="EGF_2"/>
    <property type="match status" value="1"/>
</dbReference>
<sequence length="569" mass="64498">MRVSLIAIVLIIASSYIAPSSCVPTKKDRYDIILSNVGRVPESSDSRILEKGSNFIIICQLDDSVVGARNIVWMHNDAESSNYDNIKVKQSPRRLRIAISSFNSANVGFYSCKTSDEKARGTRRVRLLERCPDAFTGYCHNGGECIWDGTGAASCFCAKGFSGKRCEKIIPSMPVITDKGNLTSLTILLTLLSIVLLVGVLLGVAAIRYRLQRTHDMKSRSTYATNTIKVAAICPEYSNEIQKEPLIIGESTESAENIATKELKDEHIMEPLVVFNRNEESEQKRSKQRLQRSDAIEEMRFNRVKNDGPYKDHLRIISGFGDDIEWVKWSEAKEQAKALKKPIFLLIHKSWCGACQALKTIFRSSTERDEFVKLSKEFIMVNTEDDEEPEDERYSPDGEYIPRIFFLDVDGTPFENINNKASYPRNSHYFPQLPNLIKAMKKALKAFGSPTKGENDQTSDDDSTEQQKMKADEKADEHSGCPHAAKVSAMKKEEEAKEKAKKKEKNEATNESDKVTTDKEETHTKSDSREKKEDEKERRKEDEIEKDEDTRDKKVGDKEKSGEKQKTEL</sequence>
<name>A0A0M3ICK4_ASCLU</name>
<feature type="compositionally biased region" description="Basic and acidic residues" evidence="3">
    <location>
        <begin position="465"/>
        <end position="480"/>
    </location>
</feature>
<proteinExistence type="predicted"/>
<dbReference type="Gene3D" id="2.60.40.10">
    <property type="entry name" value="Immunoglobulins"/>
    <property type="match status" value="1"/>
</dbReference>
<comment type="caution">
    <text evidence="2">Lacks conserved residue(s) required for the propagation of feature annotation.</text>
</comment>
<keyword evidence="1 5" id="KW-0732">Signal</keyword>
<dbReference type="AlphaFoldDB" id="A0A0M3ICK4"/>
<dbReference type="InterPro" id="IPR013766">
    <property type="entry name" value="Thioredoxin_domain"/>
</dbReference>
<feature type="region of interest" description="Disordered" evidence="3">
    <location>
        <begin position="448"/>
        <end position="569"/>
    </location>
</feature>
<dbReference type="Pfam" id="PF00008">
    <property type="entry name" value="EGF"/>
    <property type="match status" value="1"/>
</dbReference>
<dbReference type="InterPro" id="IPR036249">
    <property type="entry name" value="Thioredoxin-like_sf"/>
</dbReference>
<dbReference type="Pfam" id="PF13899">
    <property type="entry name" value="Thioredoxin_7"/>
    <property type="match status" value="1"/>
</dbReference>
<organism evidence="9 10">
    <name type="scientific">Ascaris lumbricoides</name>
    <name type="common">Giant roundworm</name>
    <dbReference type="NCBI Taxonomy" id="6252"/>
    <lineage>
        <taxon>Eukaryota</taxon>
        <taxon>Metazoa</taxon>
        <taxon>Ecdysozoa</taxon>
        <taxon>Nematoda</taxon>
        <taxon>Chromadorea</taxon>
        <taxon>Rhabditida</taxon>
        <taxon>Spirurina</taxon>
        <taxon>Ascaridomorpha</taxon>
        <taxon>Ascaridoidea</taxon>
        <taxon>Ascarididae</taxon>
        <taxon>Ascaris</taxon>
    </lineage>
</organism>
<evidence type="ECO:0000256" key="5">
    <source>
        <dbReference type="SAM" id="SignalP"/>
    </source>
</evidence>
<keyword evidence="4" id="KW-0812">Transmembrane</keyword>
<evidence type="ECO:0000256" key="1">
    <source>
        <dbReference type="ARBA" id="ARBA00022729"/>
    </source>
</evidence>
<dbReference type="PANTHER" id="PTHR15337">
    <property type="entry name" value="ANTERIOR GRADIENT PROTEIN-RELATED"/>
    <property type="match status" value="1"/>
</dbReference>
<keyword evidence="9" id="KW-1185">Reference proteome</keyword>
<feature type="compositionally biased region" description="Basic and acidic residues" evidence="3">
    <location>
        <begin position="504"/>
        <end position="569"/>
    </location>
</feature>
<dbReference type="InterPro" id="IPR007110">
    <property type="entry name" value="Ig-like_dom"/>
</dbReference>
<dbReference type="CDD" id="cd00054">
    <property type="entry name" value="EGF_CA"/>
    <property type="match status" value="1"/>
</dbReference>
<dbReference type="Gene3D" id="3.40.30.10">
    <property type="entry name" value="Glutaredoxin"/>
    <property type="match status" value="1"/>
</dbReference>
<feature type="chain" id="PRO_5005657069" evidence="5">
    <location>
        <begin position="23"/>
        <end position="569"/>
    </location>
</feature>
<reference evidence="10" key="1">
    <citation type="submission" date="2017-02" db="UniProtKB">
        <authorList>
            <consortium name="WormBaseParasite"/>
        </authorList>
    </citation>
    <scope>IDENTIFICATION</scope>
</reference>
<dbReference type="WBParaSite" id="ALUE_0001563101-mRNA-1">
    <property type="protein sequence ID" value="ALUE_0001563101-mRNA-1"/>
    <property type="gene ID" value="ALUE_0001563101"/>
</dbReference>
<feature type="domain" description="Ig-like" evidence="7">
    <location>
        <begin position="41"/>
        <end position="129"/>
    </location>
</feature>
<feature type="signal peptide" evidence="5">
    <location>
        <begin position="1"/>
        <end position="22"/>
    </location>
</feature>
<protein>
    <submittedName>
        <fullName evidence="10">EGF-like domain-containing protein</fullName>
    </submittedName>
</protein>
<keyword evidence="2" id="KW-1015">Disulfide bond</keyword>